<dbReference type="SUPFAM" id="SSF48179">
    <property type="entry name" value="6-phosphogluconate dehydrogenase C-terminal domain-like"/>
    <property type="match status" value="1"/>
</dbReference>
<feature type="domain" description="3-hydroxyacyl-CoA dehydrogenase C-terminal" evidence="6">
    <location>
        <begin position="215"/>
        <end position="312"/>
    </location>
</feature>
<comment type="pathway">
    <text evidence="1">Lipid metabolism; butanoate metabolism.</text>
</comment>
<reference evidence="8 9" key="1">
    <citation type="submission" date="2018-11" db="EMBL/GenBank/DDBJ databases">
        <authorList>
            <person name="Li F."/>
        </authorList>
    </citation>
    <scope>NUCLEOTIDE SEQUENCE [LARGE SCALE GENOMIC DNA]</scope>
    <source>
        <strain evidence="8 9">Gsoil 818</strain>
    </source>
</reference>
<organism evidence="8 9">
    <name type="scientific">Nocardioides pocheonensis</name>
    <dbReference type="NCBI Taxonomy" id="661485"/>
    <lineage>
        <taxon>Bacteria</taxon>
        <taxon>Bacillati</taxon>
        <taxon>Actinomycetota</taxon>
        <taxon>Actinomycetes</taxon>
        <taxon>Propionibacteriales</taxon>
        <taxon>Nocardioidaceae</taxon>
        <taxon>Nocardioides</taxon>
    </lineage>
</organism>
<evidence type="ECO:0000313" key="9">
    <source>
        <dbReference type="Proteomes" id="UP000279994"/>
    </source>
</evidence>
<dbReference type="Gene3D" id="3.40.50.720">
    <property type="entry name" value="NAD(P)-binding Rossmann-like Domain"/>
    <property type="match status" value="1"/>
</dbReference>
<dbReference type="PANTHER" id="PTHR48075:SF3">
    <property type="entry name" value="3-HYDROXYACYL-COA DEHYDROGENASE"/>
    <property type="match status" value="1"/>
</dbReference>
<protein>
    <submittedName>
        <fullName evidence="8">3-hydroxyacyl-CoA dehydrogenase</fullName>
        <ecNumber evidence="8">1.1.1.35</ecNumber>
    </submittedName>
</protein>
<comment type="similarity">
    <text evidence="2">Belongs to the 3-hydroxyacyl-CoA dehydrogenase family.</text>
</comment>
<dbReference type="PANTHER" id="PTHR48075">
    <property type="entry name" value="3-HYDROXYACYL-COA DEHYDROGENASE FAMILY PROTEIN"/>
    <property type="match status" value="1"/>
</dbReference>
<gene>
    <name evidence="8" type="ORF">EFL26_21840</name>
</gene>
<keyword evidence="9" id="KW-1185">Reference proteome</keyword>
<dbReference type="InterPro" id="IPR022694">
    <property type="entry name" value="3-OHacyl-CoA_DH"/>
</dbReference>
<proteinExistence type="inferred from homology"/>
<feature type="region of interest" description="Disordered" evidence="5">
    <location>
        <begin position="1"/>
        <end position="27"/>
    </location>
</feature>
<comment type="caution">
    <text evidence="8">The sequence shown here is derived from an EMBL/GenBank/DDBJ whole genome shotgun (WGS) entry which is preliminary data.</text>
</comment>
<dbReference type="EMBL" id="RJSF01000047">
    <property type="protein sequence ID" value="RNM11795.1"/>
    <property type="molecule type" value="Genomic_DNA"/>
</dbReference>
<feature type="site" description="Important for catalytic activity" evidence="4">
    <location>
        <position position="168"/>
    </location>
</feature>
<dbReference type="Pfam" id="PF02737">
    <property type="entry name" value="3HCDH_N"/>
    <property type="match status" value="1"/>
</dbReference>
<dbReference type="Gene3D" id="1.10.1040.10">
    <property type="entry name" value="N-(1-d-carboxylethyl)-l-norvaline Dehydrogenase, domain 2"/>
    <property type="match status" value="1"/>
</dbReference>
<dbReference type="PIRSF" id="PIRSF000105">
    <property type="entry name" value="HCDH"/>
    <property type="match status" value="1"/>
</dbReference>
<feature type="compositionally biased region" description="Basic residues" evidence="5">
    <location>
        <begin position="12"/>
        <end position="25"/>
    </location>
</feature>
<dbReference type="OrthoDB" id="9771883at2"/>
<dbReference type="RefSeq" id="WP_123225028.1">
    <property type="nucleotide sequence ID" value="NZ_RJSF01000047.1"/>
</dbReference>
<evidence type="ECO:0000259" key="6">
    <source>
        <dbReference type="Pfam" id="PF00725"/>
    </source>
</evidence>
<dbReference type="GO" id="GO:0070403">
    <property type="term" value="F:NAD+ binding"/>
    <property type="evidence" value="ECO:0007669"/>
    <property type="project" value="InterPro"/>
</dbReference>
<dbReference type="Proteomes" id="UP000279994">
    <property type="component" value="Unassembled WGS sequence"/>
</dbReference>
<dbReference type="InterPro" id="IPR013328">
    <property type="entry name" value="6PGD_dom2"/>
</dbReference>
<keyword evidence="3 8" id="KW-0560">Oxidoreductase</keyword>
<dbReference type="InterPro" id="IPR006108">
    <property type="entry name" value="3HC_DH_C"/>
</dbReference>
<dbReference type="AlphaFoldDB" id="A0A3N0GH63"/>
<evidence type="ECO:0000256" key="4">
    <source>
        <dbReference type="PIRSR" id="PIRSR000105-1"/>
    </source>
</evidence>
<dbReference type="GO" id="GO:0003857">
    <property type="term" value="F:(3S)-3-hydroxyacyl-CoA dehydrogenase (NAD+) activity"/>
    <property type="evidence" value="ECO:0007669"/>
    <property type="project" value="UniProtKB-EC"/>
</dbReference>
<evidence type="ECO:0000259" key="7">
    <source>
        <dbReference type="Pfam" id="PF02737"/>
    </source>
</evidence>
<dbReference type="InterPro" id="IPR006176">
    <property type="entry name" value="3-OHacyl-CoA_DH_NAD-bd"/>
</dbReference>
<dbReference type="GO" id="GO:0006631">
    <property type="term" value="P:fatty acid metabolic process"/>
    <property type="evidence" value="ECO:0007669"/>
    <property type="project" value="InterPro"/>
</dbReference>
<evidence type="ECO:0000256" key="5">
    <source>
        <dbReference type="SAM" id="MobiDB-lite"/>
    </source>
</evidence>
<dbReference type="InterPro" id="IPR008927">
    <property type="entry name" value="6-PGluconate_DH-like_C_sf"/>
</dbReference>
<sequence length="341" mass="37066">MALGSTFLAENHRRRQPPNSRRKPRSLSPLNKVTLLGSGDLGGQISWHSAYKGKTVTVYDIAEGALDHCRHMHDQYAAIYRADVGASAAGIAATRARLTYSTDLAEAVGHADLVIEAVPEIPEVKTSVYEEMAGLLPEKTLVASNSSTFLPSTFAEATGRPEKFCALHFGNGIWAMNFAKIMAHAGTTRDTLTEITEFAIEIGMMPIPVRKEQNGYVVNTWTVALSNAAQTLVTNGISTHEDVDRSFMKFGFPIGPFGMLDQVGMKTTHDILAYWGGVDGKAQMTANAEYIKKNLLDRGFLGAQAGRGYYSWPNPSFAAADFLDVPDISKVPEIVSLVMPH</sequence>
<evidence type="ECO:0000256" key="2">
    <source>
        <dbReference type="ARBA" id="ARBA00009463"/>
    </source>
</evidence>
<dbReference type="Pfam" id="PF00725">
    <property type="entry name" value="3HCDH"/>
    <property type="match status" value="1"/>
</dbReference>
<dbReference type="InterPro" id="IPR036291">
    <property type="entry name" value="NAD(P)-bd_dom_sf"/>
</dbReference>
<accession>A0A3N0GH63</accession>
<dbReference type="EC" id="1.1.1.35" evidence="8"/>
<feature type="domain" description="3-hydroxyacyl-CoA dehydrogenase NAD binding" evidence="7">
    <location>
        <begin position="32"/>
        <end position="211"/>
    </location>
</feature>
<evidence type="ECO:0000256" key="1">
    <source>
        <dbReference type="ARBA" id="ARBA00005086"/>
    </source>
</evidence>
<dbReference type="SUPFAM" id="SSF51735">
    <property type="entry name" value="NAD(P)-binding Rossmann-fold domains"/>
    <property type="match status" value="1"/>
</dbReference>
<name>A0A3N0GH63_9ACTN</name>
<evidence type="ECO:0000313" key="8">
    <source>
        <dbReference type="EMBL" id="RNM11795.1"/>
    </source>
</evidence>
<dbReference type="NCBIfam" id="NF006143">
    <property type="entry name" value="PRK08293.1"/>
    <property type="match status" value="1"/>
</dbReference>
<evidence type="ECO:0000256" key="3">
    <source>
        <dbReference type="ARBA" id="ARBA00023002"/>
    </source>
</evidence>